<keyword evidence="2" id="KW-1185">Reference proteome</keyword>
<gene>
    <name evidence="1" type="ORF">ORAREDHAP_LOCUS27924</name>
</gene>
<dbReference type="EMBL" id="CAEKKB010000004">
    <property type="protein sequence ID" value="CAB4308470.1"/>
    <property type="molecule type" value="Genomic_DNA"/>
</dbReference>
<proteinExistence type="predicted"/>
<protein>
    <submittedName>
        <fullName evidence="1">Uncharacterized protein</fullName>
    </submittedName>
</protein>
<dbReference type="AlphaFoldDB" id="A0A6J5X441"/>
<sequence length="155" mass="16309">MNPRAPNRILRALPAVEILPWQGGARVDTIHGNSVCPCKKPAFVAGTCIWALAPPPTPPLTSACLRAGARAPPAFEPAQAREPHSAQASLCCWNLHFGLPHPPPPPQALAAGSGLSEAAARARASMYSMADSIVTRPANPYLDMRLPAIPNKGDE</sequence>
<organism evidence="1 2">
    <name type="scientific">Prunus armeniaca</name>
    <name type="common">Apricot</name>
    <name type="synonym">Armeniaca vulgaris</name>
    <dbReference type="NCBI Taxonomy" id="36596"/>
    <lineage>
        <taxon>Eukaryota</taxon>
        <taxon>Viridiplantae</taxon>
        <taxon>Streptophyta</taxon>
        <taxon>Embryophyta</taxon>
        <taxon>Tracheophyta</taxon>
        <taxon>Spermatophyta</taxon>
        <taxon>Magnoliopsida</taxon>
        <taxon>eudicotyledons</taxon>
        <taxon>Gunneridae</taxon>
        <taxon>Pentapetalae</taxon>
        <taxon>rosids</taxon>
        <taxon>fabids</taxon>
        <taxon>Rosales</taxon>
        <taxon>Rosaceae</taxon>
        <taxon>Amygdaloideae</taxon>
        <taxon>Amygdaleae</taxon>
        <taxon>Prunus</taxon>
    </lineage>
</organism>
<name>A0A6J5X441_PRUAR</name>
<accession>A0A6J5X441</accession>
<reference evidence="2" key="1">
    <citation type="journal article" date="2020" name="Genome Biol.">
        <title>Gamete binning: chromosome-level and haplotype-resolved genome assembly enabled by high-throughput single-cell sequencing of gamete genomes.</title>
        <authorList>
            <person name="Campoy J.A."/>
            <person name="Sun H."/>
            <person name="Goel M."/>
            <person name="Jiao W.-B."/>
            <person name="Folz-Donahue K."/>
            <person name="Wang N."/>
            <person name="Rubio M."/>
            <person name="Liu C."/>
            <person name="Kukat C."/>
            <person name="Ruiz D."/>
            <person name="Huettel B."/>
            <person name="Schneeberger K."/>
        </authorList>
    </citation>
    <scope>NUCLEOTIDE SEQUENCE [LARGE SCALE GENOMIC DNA]</scope>
    <source>
        <strain evidence="2">cv. Rojo Pasion</strain>
    </source>
</reference>
<dbReference type="Proteomes" id="UP000507245">
    <property type="component" value="Unassembled WGS sequence"/>
</dbReference>
<evidence type="ECO:0000313" key="1">
    <source>
        <dbReference type="EMBL" id="CAB4308470.1"/>
    </source>
</evidence>
<evidence type="ECO:0000313" key="2">
    <source>
        <dbReference type="Proteomes" id="UP000507245"/>
    </source>
</evidence>